<dbReference type="InterPro" id="IPR036388">
    <property type="entry name" value="WH-like_DNA-bd_sf"/>
</dbReference>
<dbReference type="InterPro" id="IPR027417">
    <property type="entry name" value="P-loop_NTPase"/>
</dbReference>
<dbReference type="SUPFAM" id="SSF48452">
    <property type="entry name" value="TPR-like"/>
    <property type="match status" value="1"/>
</dbReference>
<proteinExistence type="predicted"/>
<dbReference type="SUPFAM" id="SSF52540">
    <property type="entry name" value="P-loop containing nucleoside triphosphate hydrolases"/>
    <property type="match status" value="1"/>
</dbReference>
<evidence type="ECO:0000313" key="1">
    <source>
        <dbReference type="EMBL" id="XBV83344.1"/>
    </source>
</evidence>
<reference evidence="1" key="1">
    <citation type="submission" date="2024-06" db="EMBL/GenBank/DDBJ databases">
        <title>Draft Genome Sequence of Deinococcus sonorensis Type Strain KR-87, a Biofilm Producing Representative of the Genus Deinococcus.</title>
        <authorList>
            <person name="Boren L.S."/>
            <person name="Grosso R.A."/>
            <person name="Hugenberg-Cox A.N."/>
            <person name="Hill J.T.E."/>
            <person name="Albert C.M."/>
            <person name="Tuohy J.M."/>
        </authorList>
    </citation>
    <scope>NUCLEOTIDE SEQUENCE</scope>
    <source>
        <strain evidence="1">KR-87</strain>
        <plasmid evidence="1">pDson04</plasmid>
    </source>
</reference>
<dbReference type="RefSeq" id="WP_350240762.1">
    <property type="nucleotide sequence ID" value="NZ_CP158296.1"/>
</dbReference>
<keyword evidence="1" id="KW-0614">Plasmid</keyword>
<dbReference type="InterPro" id="IPR011990">
    <property type="entry name" value="TPR-like_helical_dom_sf"/>
</dbReference>
<name>A0AAU7U3X2_9DEIO</name>
<sequence>MDPPARSTVSPREDLQQQLAARLARLCRRGGGLALGLWGAPGLGKTHTAQALLHGLPCRSCTVHAAAPFGQLVQRLPRPRRPGALLERSLARLDQGLPDGPDAELSLLLSLLRGSAPVLVHVEDLHEAGSERAELWQRLAQAVVRTPGVGLLVTSRREPPPPFQAALLPPLDRAASDQLLLREAGADLPPEALAWIWRRAAGNPLFTLEYFRFLARQGHVWNDARCWRWREPRAEQMPAMVEALIERALLDAGREVLLARLIGMKALLPRVLDDDRLAALCDLSVTDLQQAAAELGRRGVLSGGDFVHPLYRELALGSLPPEQRRTLARRALSVEPGEPSSLVRLVDAAELDAVRALEALLGAAGRRRTAGDPVGAARLLAHSLRYADPDTAARLALEAARDLQERDVPEATRLAERAALSPALHSEATWLLAELLAAQGQGQLAEERLGRLPAAEREGPAFLTRVLGLRANDNHRLIELLDRSPGLLAHADPETMWRAGRALAYQGRVTEAGQIAAALLERPQLSAHGRAMALKIRSVVAQVQADFAAMERLEHEVLSLVQPSGNLRLIDAALFNRAMALGTLGRHPERAACLEQGLAVCHELGDLSATAIAQVALAEAQSEAGNSPAAEAPLLEARAVLLGLDVSGYLVDCECALSRLYQRWQPPHGPVMATRYASAAVQHARELEDLRSLVESLPVAAQAAVWAGQPQQALALGDEALQLDPDAGLTQARQAAQAARGAALAALHREAEAMLALQEAEQLATQMGDLLNAQLAGLELDRLRGDPASAAGRLAWFIQRGLGAGVDQVRRRFPDLQPPAGSLSTTGPRLRLEVLGELGCGPASAVQPVRGQKRRALLAWLLEARLAGRPGVAQLDLLDALYPGLPERQAQAALRDLVHQLRAGLGAGALRTTPDGYALGDVDSDAAEFLAGGDTRLWRGPYLSGLQLERRDDAVPSALYVALQTRAAALIATDPQEAARLGRLLLEADPYDLAALRLTLTALRAAGNHRGLGRTYQEAGRRLLEVGEHLPERWSDFLEEVPDPSGASA</sequence>
<dbReference type="Gene3D" id="1.10.10.10">
    <property type="entry name" value="Winged helix-like DNA-binding domain superfamily/Winged helix DNA-binding domain"/>
    <property type="match status" value="1"/>
</dbReference>
<dbReference type="Gene3D" id="1.25.40.10">
    <property type="entry name" value="Tetratricopeptide repeat domain"/>
    <property type="match status" value="1"/>
</dbReference>
<geneLocation type="plasmid" evidence="1">
    <name>pDson04</name>
</geneLocation>
<accession>A0AAU7U3X2</accession>
<evidence type="ECO:0008006" key="2">
    <source>
        <dbReference type="Google" id="ProtNLM"/>
    </source>
</evidence>
<protein>
    <recommendedName>
        <fullName evidence="2">Bacterial transcriptional activator domain-containing protein</fullName>
    </recommendedName>
</protein>
<dbReference type="AlphaFoldDB" id="A0AAU7U3X2"/>
<organism evidence="1">
    <name type="scientific">Deinococcus sonorensis KR-87</name>
    <dbReference type="NCBI Taxonomy" id="694439"/>
    <lineage>
        <taxon>Bacteria</taxon>
        <taxon>Thermotogati</taxon>
        <taxon>Deinococcota</taxon>
        <taxon>Deinococci</taxon>
        <taxon>Deinococcales</taxon>
        <taxon>Deinococcaceae</taxon>
        <taxon>Deinococcus</taxon>
    </lineage>
</organism>
<gene>
    <name evidence="1" type="ORF">ABOD76_01050</name>
</gene>
<dbReference type="EMBL" id="CP158296">
    <property type="protein sequence ID" value="XBV83344.1"/>
    <property type="molecule type" value="Genomic_DNA"/>
</dbReference>
<dbReference type="KEGG" id="dsc:ABOD76_01050"/>